<dbReference type="GO" id="GO:0005576">
    <property type="term" value="C:extracellular region"/>
    <property type="evidence" value="ECO:0007669"/>
    <property type="project" value="UniProtKB-SubCell"/>
</dbReference>
<dbReference type="GO" id="GO:0051607">
    <property type="term" value="P:defense response to virus"/>
    <property type="evidence" value="ECO:0007669"/>
    <property type="project" value="TreeGrafter"/>
</dbReference>
<dbReference type="EMBL" id="JAWDJR010000019">
    <property type="protein sequence ID" value="KAK9957191.1"/>
    <property type="molecule type" value="Genomic_DNA"/>
</dbReference>
<comment type="similarity">
    <text evidence="3">Belongs to the complement C6/C7/C8/C9 family.</text>
</comment>
<gene>
    <name evidence="9" type="ORF">ABG768_011455</name>
</gene>
<protein>
    <recommendedName>
        <fullName evidence="8">MACPF domain-containing protein</fullName>
    </recommendedName>
</protein>
<dbReference type="PROSITE" id="PS00279">
    <property type="entry name" value="MACPF_1"/>
    <property type="match status" value="1"/>
</dbReference>
<feature type="domain" description="MACPF" evidence="8">
    <location>
        <begin position="48"/>
        <end position="132"/>
    </location>
</feature>
<evidence type="ECO:0000256" key="7">
    <source>
        <dbReference type="ARBA" id="ARBA00023157"/>
    </source>
</evidence>
<evidence type="ECO:0000313" key="10">
    <source>
        <dbReference type="Proteomes" id="UP001479290"/>
    </source>
</evidence>
<dbReference type="GO" id="GO:0022829">
    <property type="term" value="F:wide pore channel activity"/>
    <property type="evidence" value="ECO:0007669"/>
    <property type="project" value="TreeGrafter"/>
</dbReference>
<dbReference type="Pfam" id="PF01823">
    <property type="entry name" value="MACPF"/>
    <property type="match status" value="1"/>
</dbReference>
<keyword evidence="6" id="KW-0472">Membrane</keyword>
<keyword evidence="4" id="KW-0964">Secreted</keyword>
<evidence type="ECO:0000313" key="9">
    <source>
        <dbReference type="EMBL" id="KAK9957191.1"/>
    </source>
</evidence>
<dbReference type="GO" id="GO:0031640">
    <property type="term" value="P:killing of cells of another organism"/>
    <property type="evidence" value="ECO:0007669"/>
    <property type="project" value="UniProtKB-KW"/>
</dbReference>
<name>A0AAW1Z9V2_CULAL</name>
<keyword evidence="7" id="KW-1015">Disulfide bond</keyword>
<reference evidence="9 10" key="1">
    <citation type="submission" date="2024-05" db="EMBL/GenBank/DDBJ databases">
        <title>A high-quality chromosomal-level genome assembly of Topmouth culter (Culter alburnus).</title>
        <authorList>
            <person name="Zhao H."/>
        </authorList>
    </citation>
    <scope>NUCLEOTIDE SEQUENCE [LARGE SCALE GENOMIC DNA]</scope>
    <source>
        <strain evidence="9">CATC2023</strain>
        <tissue evidence="9">Muscle</tissue>
    </source>
</reference>
<dbReference type="InterPro" id="IPR020863">
    <property type="entry name" value="MACPF_CS"/>
</dbReference>
<organism evidence="9 10">
    <name type="scientific">Culter alburnus</name>
    <name type="common">Topmouth culter</name>
    <dbReference type="NCBI Taxonomy" id="194366"/>
    <lineage>
        <taxon>Eukaryota</taxon>
        <taxon>Metazoa</taxon>
        <taxon>Chordata</taxon>
        <taxon>Craniata</taxon>
        <taxon>Vertebrata</taxon>
        <taxon>Euteleostomi</taxon>
        <taxon>Actinopterygii</taxon>
        <taxon>Neopterygii</taxon>
        <taxon>Teleostei</taxon>
        <taxon>Ostariophysi</taxon>
        <taxon>Cypriniformes</taxon>
        <taxon>Xenocyprididae</taxon>
        <taxon>Xenocypridinae</taxon>
        <taxon>Culter</taxon>
    </lineage>
</organism>
<dbReference type="GO" id="GO:0001771">
    <property type="term" value="P:immunological synapse formation"/>
    <property type="evidence" value="ECO:0007669"/>
    <property type="project" value="TreeGrafter"/>
</dbReference>
<dbReference type="PANTHER" id="PTHR46096">
    <property type="entry name" value="PERFORIN-1"/>
    <property type="match status" value="1"/>
</dbReference>
<dbReference type="GO" id="GO:0016020">
    <property type="term" value="C:membrane"/>
    <property type="evidence" value="ECO:0007669"/>
    <property type="project" value="UniProtKB-SubCell"/>
</dbReference>
<keyword evidence="10" id="KW-1185">Reference proteome</keyword>
<evidence type="ECO:0000256" key="1">
    <source>
        <dbReference type="ARBA" id="ARBA00004370"/>
    </source>
</evidence>
<evidence type="ECO:0000256" key="4">
    <source>
        <dbReference type="ARBA" id="ARBA00022525"/>
    </source>
</evidence>
<comment type="caution">
    <text evidence="9">The sequence shown here is derived from an EMBL/GenBank/DDBJ whole genome shotgun (WGS) entry which is preliminary data.</text>
</comment>
<evidence type="ECO:0000259" key="8">
    <source>
        <dbReference type="Pfam" id="PF01823"/>
    </source>
</evidence>
<evidence type="ECO:0000256" key="5">
    <source>
        <dbReference type="ARBA" id="ARBA00022852"/>
    </source>
</evidence>
<evidence type="ECO:0000256" key="6">
    <source>
        <dbReference type="ARBA" id="ARBA00023136"/>
    </source>
</evidence>
<sequence>MHALLYIYTFYMLWRTLQRHHCVSHEWQVGTHASDTGSHGTHSHSITSYDPDAYCNLITTYGTHYIKGVKLGGQMKAITAIKTCQATMSGLTDTAVKDCLHVEASGTNYTADVKAESHFCKEQKKDGDKSKVQHHVQ</sequence>
<dbReference type="InterPro" id="IPR020864">
    <property type="entry name" value="MACPF"/>
</dbReference>
<dbReference type="Proteomes" id="UP001479290">
    <property type="component" value="Unassembled WGS sequence"/>
</dbReference>
<accession>A0AAW1Z9V2</accession>
<dbReference type="AlphaFoldDB" id="A0AAW1Z9V2"/>
<proteinExistence type="inferred from homology"/>
<dbReference type="GO" id="GO:0001913">
    <property type="term" value="P:T cell mediated cytotoxicity"/>
    <property type="evidence" value="ECO:0007669"/>
    <property type="project" value="TreeGrafter"/>
</dbReference>
<evidence type="ECO:0000256" key="2">
    <source>
        <dbReference type="ARBA" id="ARBA00004613"/>
    </source>
</evidence>
<keyword evidence="5" id="KW-0204">Cytolysis</keyword>
<dbReference type="InterPro" id="IPR052784">
    <property type="entry name" value="Perforin-1_pore-forming"/>
</dbReference>
<comment type="subcellular location">
    <subcellularLocation>
        <location evidence="1">Membrane</location>
    </subcellularLocation>
    <subcellularLocation>
        <location evidence="2">Secreted</location>
    </subcellularLocation>
</comment>
<evidence type="ECO:0000256" key="3">
    <source>
        <dbReference type="ARBA" id="ARBA00009214"/>
    </source>
</evidence>
<dbReference type="PANTHER" id="PTHR46096:SF5">
    <property type="entry name" value="PERFORIN 1.2 PRECURSOR-RELATED"/>
    <property type="match status" value="1"/>
</dbReference>